<dbReference type="Pfam" id="PF01047">
    <property type="entry name" value="MarR"/>
    <property type="match status" value="1"/>
</dbReference>
<keyword evidence="4" id="KW-1185">Reference proteome</keyword>
<comment type="caution">
    <text evidence="3">The sequence shown here is derived from an EMBL/GenBank/DDBJ whole genome shotgun (WGS) entry which is preliminary data.</text>
</comment>
<evidence type="ECO:0000313" key="3">
    <source>
        <dbReference type="EMBL" id="MBR7742477.1"/>
    </source>
</evidence>
<sequence length="389" mass="41083">MTDSLSTLVTSADVGGVNRARVMRALYRHGPLSRSDLAKQLDVSRATITAVVQPLISATALRELPARSTTAAGGKPPRPLWFGSDRCIGAVYLGADEITVATVAKDGTVLQRHDVALPRTSDPEAFLEALRSALVPLRDQPLLGIGIGLAGMVDTDEGRVLLSFRAPVLSGMPVGAHVASWFDVPVHIDHHPRVQAIGDQWFGLGRDLTDFVSVFTGEVLGAGVVMAGRVVRGPRGAGGEAGHMMVDARGSQCECGRRGCWETVATLPWLRAEAVRTRLTDGDLATSRRLSDLADEGSEEAERLLDRYARNLAEGMGNLDQLLGLHHYIVHGDAVGGGERMRARIAGHLAAASPDRGGPPVVTLAEPSDDATILGAAGLVLSHVYACSL</sequence>
<organism evidence="3 4">
    <name type="scientific">Phycicoccus avicenniae</name>
    <dbReference type="NCBI Taxonomy" id="2828860"/>
    <lineage>
        <taxon>Bacteria</taxon>
        <taxon>Bacillati</taxon>
        <taxon>Actinomycetota</taxon>
        <taxon>Actinomycetes</taxon>
        <taxon>Micrococcales</taxon>
        <taxon>Intrasporangiaceae</taxon>
        <taxon>Phycicoccus</taxon>
    </lineage>
</organism>
<dbReference type="Proteomes" id="UP000677016">
    <property type="component" value="Unassembled WGS sequence"/>
</dbReference>
<gene>
    <name evidence="3" type="ORF">KC207_04140</name>
</gene>
<dbReference type="InterPro" id="IPR000835">
    <property type="entry name" value="HTH_MarR-typ"/>
</dbReference>
<feature type="domain" description="HTH marR-type" evidence="2">
    <location>
        <begin position="20"/>
        <end position="55"/>
    </location>
</feature>
<name>A0A941HZ19_9MICO</name>
<dbReference type="EMBL" id="JAGSNF010000004">
    <property type="protein sequence ID" value="MBR7742477.1"/>
    <property type="molecule type" value="Genomic_DNA"/>
</dbReference>
<dbReference type="PANTHER" id="PTHR18964:SF169">
    <property type="entry name" value="N-ACETYLMANNOSAMINE KINASE"/>
    <property type="match status" value="1"/>
</dbReference>
<comment type="similarity">
    <text evidence="1">Belongs to the ROK (NagC/XylR) family.</text>
</comment>
<protein>
    <submittedName>
        <fullName evidence="3">ROK family transcriptional regulator</fullName>
    </submittedName>
</protein>
<dbReference type="RefSeq" id="WP_211601649.1">
    <property type="nucleotide sequence ID" value="NZ_JAGSNF010000004.1"/>
</dbReference>
<dbReference type="PANTHER" id="PTHR18964">
    <property type="entry name" value="ROK (REPRESSOR, ORF, KINASE) FAMILY"/>
    <property type="match status" value="1"/>
</dbReference>
<dbReference type="Gene3D" id="3.30.420.40">
    <property type="match status" value="2"/>
</dbReference>
<dbReference type="AlphaFoldDB" id="A0A941HZ19"/>
<dbReference type="SUPFAM" id="SSF53067">
    <property type="entry name" value="Actin-like ATPase domain"/>
    <property type="match status" value="1"/>
</dbReference>
<dbReference type="InterPro" id="IPR000600">
    <property type="entry name" value="ROK"/>
</dbReference>
<dbReference type="GO" id="GO:0003700">
    <property type="term" value="F:DNA-binding transcription factor activity"/>
    <property type="evidence" value="ECO:0007669"/>
    <property type="project" value="InterPro"/>
</dbReference>
<dbReference type="InterPro" id="IPR036388">
    <property type="entry name" value="WH-like_DNA-bd_sf"/>
</dbReference>
<reference evidence="3" key="1">
    <citation type="submission" date="2021-04" db="EMBL/GenBank/DDBJ databases">
        <title>Phycicoccus avicenniae sp. nov., a novel endophytic actinomycetes isolated from branch of Avicennia mariana.</title>
        <authorList>
            <person name="Tuo L."/>
        </authorList>
    </citation>
    <scope>NUCLEOTIDE SEQUENCE</scope>
    <source>
        <strain evidence="3">BSK3Z-2</strain>
    </source>
</reference>
<evidence type="ECO:0000259" key="2">
    <source>
        <dbReference type="Pfam" id="PF01047"/>
    </source>
</evidence>
<dbReference type="InterPro" id="IPR043129">
    <property type="entry name" value="ATPase_NBD"/>
</dbReference>
<dbReference type="Gene3D" id="1.10.10.10">
    <property type="entry name" value="Winged helix-like DNA-binding domain superfamily/Winged helix DNA-binding domain"/>
    <property type="match status" value="1"/>
</dbReference>
<proteinExistence type="inferred from homology"/>
<dbReference type="Pfam" id="PF00480">
    <property type="entry name" value="ROK"/>
    <property type="match status" value="1"/>
</dbReference>
<evidence type="ECO:0000313" key="4">
    <source>
        <dbReference type="Proteomes" id="UP000677016"/>
    </source>
</evidence>
<dbReference type="InterPro" id="IPR036390">
    <property type="entry name" value="WH_DNA-bd_sf"/>
</dbReference>
<dbReference type="SUPFAM" id="SSF46785">
    <property type="entry name" value="Winged helix' DNA-binding domain"/>
    <property type="match status" value="1"/>
</dbReference>
<accession>A0A941HZ19</accession>
<evidence type="ECO:0000256" key="1">
    <source>
        <dbReference type="ARBA" id="ARBA00006479"/>
    </source>
</evidence>